<evidence type="ECO:0000313" key="2">
    <source>
        <dbReference type="EMBL" id="CAL5229364.1"/>
    </source>
</evidence>
<feature type="compositionally biased region" description="Polar residues" evidence="1">
    <location>
        <begin position="66"/>
        <end position="76"/>
    </location>
</feature>
<organism evidence="2 3">
    <name type="scientific">Coccomyxa viridis</name>
    <dbReference type="NCBI Taxonomy" id="1274662"/>
    <lineage>
        <taxon>Eukaryota</taxon>
        <taxon>Viridiplantae</taxon>
        <taxon>Chlorophyta</taxon>
        <taxon>core chlorophytes</taxon>
        <taxon>Trebouxiophyceae</taxon>
        <taxon>Trebouxiophyceae incertae sedis</taxon>
        <taxon>Coccomyxaceae</taxon>
        <taxon>Coccomyxa</taxon>
    </lineage>
</organism>
<name>A0ABP1GAZ0_9CHLO</name>
<evidence type="ECO:0000256" key="1">
    <source>
        <dbReference type="SAM" id="MobiDB-lite"/>
    </source>
</evidence>
<comment type="caution">
    <text evidence="2">The sequence shown here is derived from an EMBL/GenBank/DDBJ whole genome shotgun (WGS) entry which is preliminary data.</text>
</comment>
<feature type="region of interest" description="Disordered" evidence="1">
    <location>
        <begin position="1"/>
        <end position="30"/>
    </location>
</feature>
<dbReference type="Proteomes" id="UP001497392">
    <property type="component" value="Unassembled WGS sequence"/>
</dbReference>
<gene>
    <name evidence="2" type="primary">g12676</name>
    <name evidence="2" type="ORF">VP750_LOCUS11270</name>
</gene>
<evidence type="ECO:0000313" key="3">
    <source>
        <dbReference type="Proteomes" id="UP001497392"/>
    </source>
</evidence>
<dbReference type="EMBL" id="CAXHTA020000020">
    <property type="protein sequence ID" value="CAL5229364.1"/>
    <property type="molecule type" value="Genomic_DNA"/>
</dbReference>
<accession>A0ABP1GAZ0</accession>
<keyword evidence="3" id="KW-1185">Reference proteome</keyword>
<protein>
    <submittedName>
        <fullName evidence="2">G12676 protein</fullName>
    </submittedName>
</protein>
<sequence>MHPAVLWSNHSAERPLQATAAPPPSRLGIRGTRLEQFPSSRAIAAPEPLRAITPMWCVKEDVHPMSSNALAPSQGSKEVPHPRPPKRKPRRKPDWRTAPLEKAHSWLLYKKVLHRGGGASHYQTMSLELPEESRNKRWPRFRPNKSFLALETRLEDDIMIPKLARVARYQRDKVLERNGGIAPPIGHKDHSKYSKFCELCKGYC</sequence>
<reference evidence="2 3" key="1">
    <citation type="submission" date="2024-06" db="EMBL/GenBank/DDBJ databases">
        <authorList>
            <person name="Kraege A."/>
            <person name="Thomma B."/>
        </authorList>
    </citation>
    <scope>NUCLEOTIDE SEQUENCE [LARGE SCALE GENOMIC DNA]</scope>
</reference>
<feature type="region of interest" description="Disordered" evidence="1">
    <location>
        <begin position="66"/>
        <end position="97"/>
    </location>
</feature>
<proteinExistence type="predicted"/>